<comment type="similarity">
    <text evidence="1 5">Belongs to the TRAFAC class TrmE-Era-EngA-EngB-Septin-like GTPase superfamily. TrmE GTPase family.</text>
</comment>
<dbReference type="InterPro" id="IPR005225">
    <property type="entry name" value="Small_GTP-bd"/>
</dbReference>
<keyword evidence="4 5" id="KW-0342">GTP-binding</keyword>
<name>A0A1E4RJP7_9ASCO</name>
<dbReference type="Gene3D" id="1.20.120.430">
    <property type="entry name" value="tRNA modification GTPase MnmE domain 2"/>
    <property type="match status" value="1"/>
</dbReference>
<dbReference type="Gene3D" id="3.40.50.300">
    <property type="entry name" value="P-loop containing nucleotide triphosphate hydrolases"/>
    <property type="match status" value="1"/>
</dbReference>
<feature type="coiled-coil region" evidence="6">
    <location>
        <begin position="346"/>
        <end position="373"/>
    </location>
</feature>
<keyword evidence="2 5" id="KW-0819">tRNA processing</keyword>
<evidence type="ECO:0000256" key="2">
    <source>
        <dbReference type="ARBA" id="ARBA00022694"/>
    </source>
</evidence>
<dbReference type="InterPro" id="IPR027368">
    <property type="entry name" value="MnmE_dom2"/>
</dbReference>
<evidence type="ECO:0000313" key="9">
    <source>
        <dbReference type="Proteomes" id="UP000095085"/>
    </source>
</evidence>
<dbReference type="EMBL" id="KV454540">
    <property type="protein sequence ID" value="ODV67498.1"/>
    <property type="molecule type" value="Genomic_DNA"/>
</dbReference>
<feature type="domain" description="TrmE-type G" evidence="7">
    <location>
        <begin position="254"/>
        <end position="425"/>
    </location>
</feature>
<dbReference type="InterPro" id="IPR027417">
    <property type="entry name" value="P-loop_NTPase"/>
</dbReference>
<sequence>MNSFLSLRAASSKSLSLPTRFSSSNSFDYHPTIYALSTKLARSAIGVVRISGSQSEFIYKTLTRAKAKPKSRVTSVRRLYSPTSGTLLDECLTIFFKGPRTYTGEDLLELHLHGGTAIIQSVLKAIKGLNDPDQGINIRYAENGEFSRRAFISGRFDLTEVEGVRDMIDAETESQRIAALSSLTGKLKDLFSSWREEIVKNVALLTTVIDFGEDHDIEEVAHLFQDVDQNIQRLESEIEEYLKRVQGSEVLLKGIKLILVGPPNAGKSSLLNYIANQDAAIVSDIAGTTRDIIDIPIDINGYKVVVGDTAGIRAPSAADTIEKEGIKRAKQKAIGGDVVLIIIPVSEEETVDYNDLLELVESLKRENKELVVVLNKQDLLTQTEETTISELSKKLNLSPEQFKLVSCKTGYGMEDLTQQFTNIFKKISLSDSADPIVISERAQDLLKNDVLYGFSQFKIWKENEDVVLASESLRQSVEGIGKITGQAVGVEEILGVVFSSFCIGK</sequence>
<dbReference type="InterPro" id="IPR027266">
    <property type="entry name" value="TrmE/GcvT-like"/>
</dbReference>
<evidence type="ECO:0000256" key="1">
    <source>
        <dbReference type="ARBA" id="ARBA00011043"/>
    </source>
</evidence>
<dbReference type="NCBIfam" id="TIGR00231">
    <property type="entry name" value="small_GTP"/>
    <property type="match status" value="1"/>
</dbReference>
<dbReference type="NCBIfam" id="TIGR00450">
    <property type="entry name" value="mnmE_trmE_thdF"/>
    <property type="match status" value="1"/>
</dbReference>
<dbReference type="Proteomes" id="UP000095085">
    <property type="component" value="Unassembled WGS sequence"/>
</dbReference>
<dbReference type="SUPFAM" id="SSF52540">
    <property type="entry name" value="P-loop containing nucleoside triphosphate hydrolases"/>
    <property type="match status" value="1"/>
</dbReference>
<reference evidence="9" key="1">
    <citation type="submission" date="2016-05" db="EMBL/GenBank/DDBJ databases">
        <title>Comparative genomics of biotechnologically important yeasts.</title>
        <authorList>
            <consortium name="DOE Joint Genome Institute"/>
            <person name="Riley R."/>
            <person name="Haridas S."/>
            <person name="Wolfe K.H."/>
            <person name="Lopes M.R."/>
            <person name="Hittinger C.T."/>
            <person name="Goker M."/>
            <person name="Salamov A."/>
            <person name="Wisecaver J."/>
            <person name="Long T.M."/>
            <person name="Aerts A.L."/>
            <person name="Barry K."/>
            <person name="Choi C."/>
            <person name="Clum A."/>
            <person name="Coughlan A.Y."/>
            <person name="Deshpande S."/>
            <person name="Douglass A.P."/>
            <person name="Hanson S.J."/>
            <person name="Klenk H.-P."/>
            <person name="Labutti K."/>
            <person name="Lapidus A."/>
            <person name="Lindquist E."/>
            <person name="Lipzen A."/>
            <person name="Meier-Kolthoff J.P."/>
            <person name="Ohm R.A."/>
            <person name="Otillar R.P."/>
            <person name="Pangilinan J."/>
            <person name="Peng Y."/>
            <person name="Rokas A."/>
            <person name="Rosa C.A."/>
            <person name="Scheuner C."/>
            <person name="Sibirny A.A."/>
            <person name="Slot J.C."/>
            <person name="Stielow J.B."/>
            <person name="Sun H."/>
            <person name="Kurtzman C.P."/>
            <person name="Blackwell M."/>
            <person name="Grigoriev I.V."/>
            <person name="Jeffries T.W."/>
        </authorList>
    </citation>
    <scope>NUCLEOTIDE SEQUENCE [LARGE SCALE GENOMIC DNA]</scope>
    <source>
        <strain evidence="9">NRRL Y-1933</strain>
    </source>
</reference>
<dbReference type="InterPro" id="IPR004520">
    <property type="entry name" value="GTPase_MnmE"/>
</dbReference>
<organism evidence="8 9">
    <name type="scientific">Hyphopichia burtonii NRRL Y-1933</name>
    <dbReference type="NCBI Taxonomy" id="984485"/>
    <lineage>
        <taxon>Eukaryota</taxon>
        <taxon>Fungi</taxon>
        <taxon>Dikarya</taxon>
        <taxon>Ascomycota</taxon>
        <taxon>Saccharomycotina</taxon>
        <taxon>Pichiomycetes</taxon>
        <taxon>Debaryomycetaceae</taxon>
        <taxon>Hyphopichia</taxon>
    </lineage>
</organism>
<dbReference type="STRING" id="984485.A0A1E4RJP7"/>
<dbReference type="InterPro" id="IPR018948">
    <property type="entry name" value="GTP-bd_TrmE_N"/>
</dbReference>
<dbReference type="GO" id="GO:0030488">
    <property type="term" value="P:tRNA methylation"/>
    <property type="evidence" value="ECO:0007669"/>
    <property type="project" value="TreeGrafter"/>
</dbReference>
<dbReference type="GeneID" id="30997065"/>
<dbReference type="RefSeq" id="XP_020076565.1">
    <property type="nucleotide sequence ID" value="XM_020222516.1"/>
</dbReference>
<dbReference type="PRINTS" id="PR00449">
    <property type="entry name" value="RASTRNSFRMNG"/>
</dbReference>
<dbReference type="GO" id="GO:0003924">
    <property type="term" value="F:GTPase activity"/>
    <property type="evidence" value="ECO:0007669"/>
    <property type="project" value="InterPro"/>
</dbReference>
<dbReference type="GO" id="GO:0005743">
    <property type="term" value="C:mitochondrial inner membrane"/>
    <property type="evidence" value="ECO:0007669"/>
    <property type="project" value="EnsemblFungi"/>
</dbReference>
<keyword evidence="3 5" id="KW-0547">Nucleotide-binding</keyword>
<protein>
    <submittedName>
        <fullName evidence="8">tRNA modification GTPase TrmE</fullName>
    </submittedName>
</protein>
<dbReference type="HAMAP" id="MF_00379">
    <property type="entry name" value="GTPase_MnmE"/>
    <property type="match status" value="1"/>
</dbReference>
<feature type="coiled-coil region" evidence="6">
    <location>
        <begin position="217"/>
        <end position="251"/>
    </location>
</feature>
<keyword evidence="6" id="KW-0175">Coiled coil</keyword>
<accession>A0A1E4RJP7</accession>
<dbReference type="PANTHER" id="PTHR42714">
    <property type="entry name" value="TRNA MODIFICATION GTPASE GTPBP3"/>
    <property type="match status" value="1"/>
</dbReference>
<evidence type="ECO:0000256" key="5">
    <source>
        <dbReference type="RuleBase" id="RU003313"/>
    </source>
</evidence>
<dbReference type="PANTHER" id="PTHR42714:SF2">
    <property type="entry name" value="TRNA MODIFICATION GTPASE GTPBP3, MITOCHONDRIAL"/>
    <property type="match status" value="1"/>
</dbReference>
<evidence type="ECO:0000256" key="3">
    <source>
        <dbReference type="ARBA" id="ARBA00022741"/>
    </source>
</evidence>
<evidence type="ECO:0000259" key="7">
    <source>
        <dbReference type="PROSITE" id="PS51709"/>
    </source>
</evidence>
<proteinExistence type="inferred from homology"/>
<dbReference type="InterPro" id="IPR025867">
    <property type="entry name" value="MnmE_helical"/>
</dbReference>
<dbReference type="Pfam" id="PF10396">
    <property type="entry name" value="TrmE_N"/>
    <property type="match status" value="1"/>
</dbReference>
<dbReference type="GO" id="GO:0070899">
    <property type="term" value="P:mitochondrial tRNA wobble uridine modification"/>
    <property type="evidence" value="ECO:0007669"/>
    <property type="project" value="EnsemblFungi"/>
</dbReference>
<dbReference type="InterPro" id="IPR031168">
    <property type="entry name" value="G_TrmE"/>
</dbReference>
<dbReference type="CDD" id="cd04164">
    <property type="entry name" value="trmE"/>
    <property type="match status" value="1"/>
</dbReference>
<dbReference type="Pfam" id="PF01926">
    <property type="entry name" value="MMR_HSR1"/>
    <property type="match status" value="1"/>
</dbReference>
<dbReference type="CDD" id="cd14858">
    <property type="entry name" value="TrmE_N"/>
    <property type="match status" value="1"/>
</dbReference>
<keyword evidence="9" id="KW-1185">Reference proteome</keyword>
<dbReference type="NCBIfam" id="NF003661">
    <property type="entry name" value="PRK05291.1-3"/>
    <property type="match status" value="1"/>
</dbReference>
<dbReference type="Pfam" id="PF12631">
    <property type="entry name" value="MnmE_helical"/>
    <property type="match status" value="1"/>
</dbReference>
<dbReference type="AlphaFoldDB" id="A0A1E4RJP7"/>
<evidence type="ECO:0000313" key="8">
    <source>
        <dbReference type="EMBL" id="ODV67498.1"/>
    </source>
</evidence>
<dbReference type="GO" id="GO:0005525">
    <property type="term" value="F:GTP binding"/>
    <property type="evidence" value="ECO:0007669"/>
    <property type="project" value="UniProtKB-KW"/>
</dbReference>
<dbReference type="OrthoDB" id="188276at2759"/>
<dbReference type="InterPro" id="IPR006073">
    <property type="entry name" value="GTP-bd"/>
</dbReference>
<evidence type="ECO:0000256" key="4">
    <source>
        <dbReference type="ARBA" id="ARBA00023134"/>
    </source>
</evidence>
<evidence type="ECO:0000256" key="6">
    <source>
        <dbReference type="SAM" id="Coils"/>
    </source>
</evidence>
<dbReference type="PROSITE" id="PS51709">
    <property type="entry name" value="G_TRME"/>
    <property type="match status" value="1"/>
</dbReference>
<dbReference type="Gene3D" id="3.30.1360.120">
    <property type="entry name" value="Probable tRNA modification gtpase trme, domain 1"/>
    <property type="match status" value="1"/>
</dbReference>
<gene>
    <name evidence="8" type="ORF">HYPBUDRAFT_161075</name>
</gene>